<organism evidence="1 2">
    <name type="scientific">Macrophomina phaseolina</name>
    <dbReference type="NCBI Taxonomy" id="35725"/>
    <lineage>
        <taxon>Eukaryota</taxon>
        <taxon>Fungi</taxon>
        <taxon>Dikarya</taxon>
        <taxon>Ascomycota</taxon>
        <taxon>Pezizomycotina</taxon>
        <taxon>Dothideomycetes</taxon>
        <taxon>Dothideomycetes incertae sedis</taxon>
        <taxon>Botryosphaeriales</taxon>
        <taxon>Botryosphaeriaceae</taxon>
        <taxon>Macrophomina</taxon>
    </lineage>
</organism>
<comment type="caution">
    <text evidence="1">The sequence shown here is derived from an EMBL/GenBank/DDBJ whole genome shotgun (WGS) entry which is preliminary data.</text>
</comment>
<dbReference type="EMBL" id="JAGTJR010000002">
    <property type="protein sequence ID" value="KAH7063680.1"/>
    <property type="molecule type" value="Genomic_DNA"/>
</dbReference>
<gene>
    <name evidence="1" type="ORF">B0J12DRAFT_735561</name>
</gene>
<sequence>MGAMCTSYSDAIGLSASPIIAVFSFDSIGGLSHGNDLVNKTVSVVGGVYASRNSNLLRLSAAEKRELHASWLSLRKTIEEHMRGSRSTQFNTVLLCALLSGFVELLYDKTGKQWRALIREISEYLHRNGRCREAQGEFESALVRFLRMSDVLGAILLCEDVALPMAQSILTPLLEPVPAAEDVPILSTRRLDALLDILEKWGMLQFRALSWAVEAEQHGFPSISEHGSPLPGNLLSWTNECDSSRHATIGIEIVCQASRLQREIITSILSFADQDPEDLEPGLFSTIPYYHWGLTGLSRLFLHPAWSALNCELPVMDDNMIRKQAIAALDYAEGRLSRVEMEAVLYMPITHLVGLEMKAAEERKRVLDFLSVIKSKGFDVAAAFEQDLQMAWTGVEDVGN</sequence>
<reference evidence="1 2" key="1">
    <citation type="journal article" date="2021" name="Nat. Commun.">
        <title>Genetic determinants of endophytism in the Arabidopsis root mycobiome.</title>
        <authorList>
            <person name="Mesny F."/>
            <person name="Miyauchi S."/>
            <person name="Thiergart T."/>
            <person name="Pickel B."/>
            <person name="Atanasova L."/>
            <person name="Karlsson M."/>
            <person name="Huettel B."/>
            <person name="Barry K.W."/>
            <person name="Haridas S."/>
            <person name="Chen C."/>
            <person name="Bauer D."/>
            <person name="Andreopoulos W."/>
            <person name="Pangilinan J."/>
            <person name="LaButti K."/>
            <person name="Riley R."/>
            <person name="Lipzen A."/>
            <person name="Clum A."/>
            <person name="Drula E."/>
            <person name="Henrissat B."/>
            <person name="Kohler A."/>
            <person name="Grigoriev I.V."/>
            <person name="Martin F.M."/>
            <person name="Hacquard S."/>
        </authorList>
    </citation>
    <scope>NUCLEOTIDE SEQUENCE [LARGE SCALE GENOMIC DNA]</scope>
    <source>
        <strain evidence="1 2">MPI-SDFR-AT-0080</strain>
    </source>
</reference>
<keyword evidence="2" id="KW-1185">Reference proteome</keyword>
<accession>A0ABQ8GT66</accession>
<name>A0ABQ8GT66_9PEZI</name>
<evidence type="ECO:0000313" key="2">
    <source>
        <dbReference type="Proteomes" id="UP000774617"/>
    </source>
</evidence>
<protein>
    <submittedName>
        <fullName evidence="1">Uncharacterized protein</fullName>
    </submittedName>
</protein>
<evidence type="ECO:0000313" key="1">
    <source>
        <dbReference type="EMBL" id="KAH7063680.1"/>
    </source>
</evidence>
<proteinExistence type="predicted"/>
<dbReference type="Proteomes" id="UP000774617">
    <property type="component" value="Unassembled WGS sequence"/>
</dbReference>